<dbReference type="NCBIfam" id="TIGR00275">
    <property type="entry name" value="aminoacetone oxidase family FAD-binding enzyme"/>
    <property type="match status" value="1"/>
</dbReference>
<dbReference type="Gene3D" id="1.10.8.260">
    <property type="entry name" value="HI0933 insert domain-like"/>
    <property type="match status" value="1"/>
</dbReference>
<comment type="cofactor">
    <cofactor evidence="1">
        <name>FAD</name>
        <dbReference type="ChEBI" id="CHEBI:57692"/>
    </cofactor>
</comment>
<accession>A0ABS7L8P4</accession>
<dbReference type="PRINTS" id="PR00368">
    <property type="entry name" value="FADPNR"/>
</dbReference>
<gene>
    <name evidence="6" type="ORF">FLB61_10325</name>
</gene>
<evidence type="ECO:0000256" key="3">
    <source>
        <dbReference type="ARBA" id="ARBA00022827"/>
    </source>
</evidence>
<evidence type="ECO:0000313" key="7">
    <source>
        <dbReference type="Proteomes" id="UP000779049"/>
    </source>
</evidence>
<sequence>MKRILIIGGGASGMMAAIFAKRSGADVVILEHGNKLGKKILATGNGRCNFTNIEQRPDCYRGDEPTFGWNGIRQFSAQDTIRFFLELGIYSKNRNGYLYPHSDQASAILSVLLAELDRLGVQVETNIEVKEIFPGKPFRVRAVRHLFSEERKSKKRTILVKTGEEAVPFKGDAVILACGGMAAPSTGSDGSGLALAETLGHSIVSCTPALVQICCRESWFRELSGVRASAGIRLLVDGEIQAADTGEVQFTDYGLSGIPAFQVSRYASKAFGRKENEMPEVRAEIDFLPEFTMEQAAAFLKNRIRLLEDRPMDQFFVGLFHEKIGQLLVRLASLGGEKKAGDLEEDEIQRIIKLTKCLSAVVTGTNGFEQAQVCAGGVSTKEIDGETMESRIVPGLYFAGEIMDVDGICGGYNLQWAWSSGQIAGRHAAIEDGKENI</sequence>
<dbReference type="Proteomes" id="UP000779049">
    <property type="component" value="Unassembled WGS sequence"/>
</dbReference>
<feature type="domain" description="RsdA/BaiN/AoA(So)-like insert" evidence="5">
    <location>
        <begin position="208"/>
        <end position="373"/>
    </location>
</feature>
<keyword evidence="2" id="KW-0285">Flavoprotein</keyword>
<keyword evidence="7" id="KW-1185">Reference proteome</keyword>
<dbReference type="Pfam" id="PF03486">
    <property type="entry name" value="HI0933_like"/>
    <property type="match status" value="1"/>
</dbReference>
<dbReference type="Pfam" id="PF22780">
    <property type="entry name" value="HI0933_like_1st"/>
    <property type="match status" value="1"/>
</dbReference>
<protein>
    <submittedName>
        <fullName evidence="6">NAD(P)/FAD-dependent oxidoreductase</fullName>
    </submittedName>
</protein>
<comment type="caution">
    <text evidence="6">The sequence shown here is derived from an EMBL/GenBank/DDBJ whole genome shotgun (WGS) entry which is preliminary data.</text>
</comment>
<feature type="domain" description="RsdA/BaiN/AoA(So)-like Rossmann fold-like" evidence="4">
    <location>
        <begin position="3"/>
        <end position="426"/>
    </location>
</feature>
<dbReference type="Gene3D" id="3.50.50.60">
    <property type="entry name" value="FAD/NAD(P)-binding domain"/>
    <property type="match status" value="1"/>
</dbReference>
<evidence type="ECO:0000259" key="4">
    <source>
        <dbReference type="Pfam" id="PF03486"/>
    </source>
</evidence>
<dbReference type="PANTHER" id="PTHR42887">
    <property type="entry name" value="OS12G0638800 PROTEIN"/>
    <property type="match status" value="1"/>
</dbReference>
<evidence type="ECO:0000256" key="2">
    <source>
        <dbReference type="ARBA" id="ARBA00022630"/>
    </source>
</evidence>
<name>A0ABS7L8P4_9FIRM</name>
<proteinExistence type="predicted"/>
<evidence type="ECO:0000259" key="5">
    <source>
        <dbReference type="Pfam" id="PF22780"/>
    </source>
</evidence>
<dbReference type="InterPro" id="IPR023166">
    <property type="entry name" value="BaiN-like_dom_sf"/>
</dbReference>
<dbReference type="RefSeq" id="WP_087200434.1">
    <property type="nucleotide sequence ID" value="NZ_CP173660.1"/>
</dbReference>
<dbReference type="InterPro" id="IPR055178">
    <property type="entry name" value="RsdA/BaiN/AoA(So)-like_dom"/>
</dbReference>
<dbReference type="InterPro" id="IPR036188">
    <property type="entry name" value="FAD/NAD-bd_sf"/>
</dbReference>
<dbReference type="EMBL" id="VIRV01000016">
    <property type="protein sequence ID" value="MBY0759476.1"/>
    <property type="molecule type" value="Genomic_DNA"/>
</dbReference>
<reference evidence="6 7" key="1">
    <citation type="journal article" date="2020" name="New Microbes New Infect">
        <title>Sellimonas caecigallum sp. nov., description and genome sequence of a new member of the Sellimonas genus isolated from the cecum of feral chicken.</title>
        <authorList>
            <person name="Wongkuna S."/>
            <person name="Ghimire S."/>
            <person name="Antony L."/>
            <person name="Chankhamhaengdecha S."/>
            <person name="Janvilisri T."/>
            <person name="Scaria J."/>
        </authorList>
    </citation>
    <scope>NUCLEOTIDE SEQUENCE [LARGE SCALE GENOMIC DNA]</scope>
    <source>
        <strain evidence="6 7">SW451</strain>
    </source>
</reference>
<evidence type="ECO:0000313" key="6">
    <source>
        <dbReference type="EMBL" id="MBY0759476.1"/>
    </source>
</evidence>
<dbReference type="PANTHER" id="PTHR42887:SF2">
    <property type="entry name" value="OS12G0638800 PROTEIN"/>
    <property type="match status" value="1"/>
</dbReference>
<dbReference type="InterPro" id="IPR057661">
    <property type="entry name" value="RsdA/BaiN/AoA(So)_Rossmann"/>
</dbReference>
<keyword evidence="3" id="KW-0274">FAD</keyword>
<dbReference type="SUPFAM" id="SSF160996">
    <property type="entry name" value="HI0933 insert domain-like"/>
    <property type="match status" value="1"/>
</dbReference>
<dbReference type="PRINTS" id="PR00411">
    <property type="entry name" value="PNDRDTASEI"/>
</dbReference>
<organism evidence="6 7">
    <name type="scientific">Sellimonas caecigallum</name>
    <dbReference type="NCBI Taxonomy" id="2592333"/>
    <lineage>
        <taxon>Bacteria</taxon>
        <taxon>Bacillati</taxon>
        <taxon>Bacillota</taxon>
        <taxon>Clostridia</taxon>
        <taxon>Lachnospirales</taxon>
        <taxon>Lachnospiraceae</taxon>
        <taxon>Sellimonas</taxon>
    </lineage>
</organism>
<evidence type="ECO:0000256" key="1">
    <source>
        <dbReference type="ARBA" id="ARBA00001974"/>
    </source>
</evidence>
<dbReference type="Gene3D" id="2.40.30.10">
    <property type="entry name" value="Translation factors"/>
    <property type="match status" value="1"/>
</dbReference>
<dbReference type="InterPro" id="IPR004792">
    <property type="entry name" value="BaiN-like"/>
</dbReference>
<dbReference type="SUPFAM" id="SSF51905">
    <property type="entry name" value="FAD/NAD(P)-binding domain"/>
    <property type="match status" value="1"/>
</dbReference>